<protein>
    <recommendedName>
        <fullName evidence="5">Vacuolar protein sorting-associated protein 28 homolog</fullName>
    </recommendedName>
</protein>
<dbReference type="Pfam" id="PF03997">
    <property type="entry name" value="VPS28"/>
    <property type="match status" value="1"/>
</dbReference>
<dbReference type="GO" id="GO:0043328">
    <property type="term" value="P:protein transport to vacuole involved in ubiquitin-dependent protein catabolic process via the multivesicular body sorting pathway"/>
    <property type="evidence" value="ECO:0007669"/>
    <property type="project" value="TreeGrafter"/>
</dbReference>
<dbReference type="InterPro" id="IPR037202">
    <property type="entry name" value="ESCRT_assembly_dom"/>
</dbReference>
<evidence type="ECO:0000256" key="5">
    <source>
        <dbReference type="PIRNR" id="PIRNR017535"/>
    </source>
</evidence>
<gene>
    <name evidence="9" type="primary">VPS28</name>
    <name evidence="9" type="ORF">TR99898</name>
</gene>
<evidence type="ECO:0000256" key="6">
    <source>
        <dbReference type="PROSITE-ProRule" id="PRU00642"/>
    </source>
</evidence>
<evidence type="ECO:0000256" key="3">
    <source>
        <dbReference type="ARBA" id="ARBA00022753"/>
    </source>
</evidence>
<evidence type="ECO:0000256" key="4">
    <source>
        <dbReference type="ARBA" id="ARBA00022927"/>
    </source>
</evidence>
<dbReference type="InterPro" id="IPR007143">
    <property type="entry name" value="Vps28"/>
</dbReference>
<dbReference type="PANTHER" id="PTHR12937:SF0">
    <property type="entry name" value="VACUOLAR PROTEIN SORTING-ASSOCIATED PROTEIN 28 HOMOLOG"/>
    <property type="match status" value="1"/>
</dbReference>
<keyword evidence="4 5" id="KW-0653">Protein transport</keyword>
<evidence type="ECO:0000256" key="1">
    <source>
        <dbReference type="ARBA" id="ARBA00004177"/>
    </source>
</evidence>
<dbReference type="GO" id="GO:0044877">
    <property type="term" value="F:protein-containing complex binding"/>
    <property type="evidence" value="ECO:0007669"/>
    <property type="project" value="TreeGrafter"/>
</dbReference>
<comment type="subcellular location">
    <subcellularLocation>
        <location evidence="1">Endosome</location>
    </subcellularLocation>
</comment>
<evidence type="ECO:0000256" key="2">
    <source>
        <dbReference type="ARBA" id="ARBA00022448"/>
    </source>
</evidence>
<evidence type="ECO:0000259" key="7">
    <source>
        <dbReference type="PROSITE" id="PS51310"/>
    </source>
</evidence>
<dbReference type="InterPro" id="IPR017899">
    <property type="entry name" value="VPS28_C"/>
</dbReference>
<dbReference type="PIRSF" id="PIRSF017535">
    <property type="entry name" value="VPS28"/>
    <property type="match status" value="1"/>
</dbReference>
<dbReference type="Gene3D" id="1.20.120.1130">
    <property type="match status" value="1"/>
</dbReference>
<dbReference type="PROSITE" id="PS51310">
    <property type="entry name" value="VPS28_C"/>
    <property type="match status" value="1"/>
</dbReference>
<dbReference type="InterPro" id="IPR017898">
    <property type="entry name" value="VPS28_N"/>
</dbReference>
<dbReference type="PROSITE" id="PS51313">
    <property type="entry name" value="VPS28_N"/>
    <property type="match status" value="1"/>
</dbReference>
<keyword evidence="2 5" id="KW-0813">Transport</keyword>
<sequence length="204" mass="23560">MAALYEEIKLCKSSRDRERYDNLAELFAVITTLQNLQKAYIKDSVDGKKYTVACSRLLGQYQAAFKQVQGEFRTVEEFMKKYKMDCPAAFECIKEGHPLTIKDDKGNVGKCIADSVHLFITILDKLRLEIKATDDLQPDLKELYETLNRLNLLPSDFEGKKKVRSWLDQFESMQASDELSPSQVRQMLFDIESSYNDFTRVLNS</sequence>
<feature type="domain" description="VPS28 C-terminal" evidence="7">
    <location>
        <begin position="107"/>
        <end position="203"/>
    </location>
</feature>
<dbReference type="AlphaFoldDB" id="A0A0X3PWW9"/>
<dbReference type="FunFam" id="1.20.120.1130:FF:000001">
    <property type="entry name" value="Vacuolar protein sorting-associated protein 28 homolog"/>
    <property type="match status" value="1"/>
</dbReference>
<name>A0A0X3PWW9_SCHSO</name>
<accession>A0A0X3PWW9</accession>
<dbReference type="PANTHER" id="PTHR12937">
    <property type="entry name" value="VACUOLAR PROTEIN SORTING 28, ISOFORM 2 VPS28"/>
    <property type="match status" value="1"/>
</dbReference>
<organism evidence="9">
    <name type="scientific">Schistocephalus solidus</name>
    <name type="common">Tapeworm</name>
    <dbReference type="NCBI Taxonomy" id="70667"/>
    <lineage>
        <taxon>Eukaryota</taxon>
        <taxon>Metazoa</taxon>
        <taxon>Spiralia</taxon>
        <taxon>Lophotrochozoa</taxon>
        <taxon>Platyhelminthes</taxon>
        <taxon>Cestoda</taxon>
        <taxon>Eucestoda</taxon>
        <taxon>Diphyllobothriidea</taxon>
        <taxon>Diphyllobothriidae</taxon>
        <taxon>Schistocephalus</taxon>
    </lineage>
</organism>
<dbReference type="SUPFAM" id="SSF140111">
    <property type="entry name" value="Endosomal sorting complex assembly domain"/>
    <property type="match status" value="1"/>
</dbReference>
<dbReference type="EMBL" id="GEEE01007575">
    <property type="protein sequence ID" value="JAP55650.1"/>
    <property type="molecule type" value="Transcribed_RNA"/>
</dbReference>
<feature type="domain" description="VPS28 N-terminal" evidence="8">
    <location>
        <begin position="1"/>
        <end position="103"/>
    </location>
</feature>
<evidence type="ECO:0000313" key="9">
    <source>
        <dbReference type="EMBL" id="JAP55650.1"/>
    </source>
</evidence>
<dbReference type="InterPro" id="IPR038358">
    <property type="entry name" value="VPS28_N_sf"/>
</dbReference>
<dbReference type="GO" id="GO:0000813">
    <property type="term" value="C:ESCRT I complex"/>
    <property type="evidence" value="ECO:0007669"/>
    <property type="project" value="UniProtKB-UniRule"/>
</dbReference>
<dbReference type="Gene3D" id="1.20.1440.200">
    <property type="match status" value="1"/>
</dbReference>
<dbReference type="InterPro" id="IPR037206">
    <property type="entry name" value="VPS28_C_sf"/>
</dbReference>
<evidence type="ECO:0000259" key="8">
    <source>
        <dbReference type="PROSITE" id="PS51313"/>
    </source>
</evidence>
<comment type="function">
    <text evidence="5">Component of the ESCRT-I complex (endosomal sorting complex required for transport I), a regulator of vesicular trafficking process.</text>
</comment>
<dbReference type="SUPFAM" id="SSF140427">
    <property type="entry name" value="VPS28 C-terminal domain-like"/>
    <property type="match status" value="1"/>
</dbReference>
<reference evidence="9" key="1">
    <citation type="submission" date="2016-01" db="EMBL/GenBank/DDBJ databases">
        <title>Reference transcriptome for the parasite Schistocephalus solidus: insights into the molecular evolution of parasitism.</title>
        <authorList>
            <person name="Hebert F.O."/>
            <person name="Grambauer S."/>
            <person name="Barber I."/>
            <person name="Landry C.R."/>
            <person name="Aubin-Horth N."/>
        </authorList>
    </citation>
    <scope>NUCLEOTIDE SEQUENCE</scope>
</reference>
<proteinExistence type="inferred from homology"/>
<comment type="similarity">
    <text evidence="5 6">Belongs to the VPS28 family.</text>
</comment>
<dbReference type="FunFam" id="1.20.1440.200:FF:000001">
    <property type="entry name" value="Vacuolar protein sorting-associated protein 28 homolog"/>
    <property type="match status" value="1"/>
</dbReference>
<keyword evidence="3 5" id="KW-0967">Endosome</keyword>